<evidence type="ECO:0000256" key="10">
    <source>
        <dbReference type="SAM" id="SignalP"/>
    </source>
</evidence>
<evidence type="ECO:0000256" key="3">
    <source>
        <dbReference type="ARBA" id="ARBA00022553"/>
    </source>
</evidence>
<dbReference type="InterPro" id="IPR003594">
    <property type="entry name" value="HATPase_dom"/>
</dbReference>
<keyword evidence="13" id="KW-1185">Reference proteome</keyword>
<dbReference type="PANTHER" id="PTHR43065">
    <property type="entry name" value="SENSOR HISTIDINE KINASE"/>
    <property type="match status" value="1"/>
</dbReference>
<feature type="domain" description="Histidine kinase" evidence="11">
    <location>
        <begin position="345"/>
        <end position="572"/>
    </location>
</feature>
<dbReference type="CDD" id="cd12914">
    <property type="entry name" value="PDC1_DGC_like"/>
    <property type="match status" value="1"/>
</dbReference>
<organism evidence="12 13">
    <name type="scientific">Teichococcus oryzae</name>
    <dbReference type="NCBI Taxonomy" id="1608942"/>
    <lineage>
        <taxon>Bacteria</taxon>
        <taxon>Pseudomonadati</taxon>
        <taxon>Pseudomonadota</taxon>
        <taxon>Alphaproteobacteria</taxon>
        <taxon>Acetobacterales</taxon>
        <taxon>Roseomonadaceae</taxon>
        <taxon>Roseomonas</taxon>
    </lineage>
</organism>
<keyword evidence="9" id="KW-0472">Membrane</keyword>
<keyword evidence="6 12" id="KW-0418">Kinase</keyword>
<dbReference type="PRINTS" id="PR00344">
    <property type="entry name" value="BCTRLSENSOR"/>
</dbReference>
<dbReference type="Gene3D" id="1.10.287.130">
    <property type="match status" value="1"/>
</dbReference>
<comment type="caution">
    <text evidence="12">The sequence shown here is derived from an EMBL/GenBank/DDBJ whole genome shotgun (WGS) entry which is preliminary data.</text>
</comment>
<feature type="transmembrane region" description="Helical" evidence="9">
    <location>
        <begin position="281"/>
        <end position="303"/>
    </location>
</feature>
<accession>A0A5B2TB85</accession>
<gene>
    <name evidence="12" type="ORF">F0Q34_18010</name>
</gene>
<evidence type="ECO:0000256" key="4">
    <source>
        <dbReference type="ARBA" id="ARBA00022679"/>
    </source>
</evidence>
<evidence type="ECO:0000259" key="11">
    <source>
        <dbReference type="PROSITE" id="PS50109"/>
    </source>
</evidence>
<dbReference type="InterPro" id="IPR004358">
    <property type="entry name" value="Sig_transdc_His_kin-like_C"/>
</dbReference>
<dbReference type="Gene3D" id="3.30.450.20">
    <property type="entry name" value="PAS domain"/>
    <property type="match status" value="2"/>
</dbReference>
<dbReference type="EMBL" id="VUKA01000015">
    <property type="protein sequence ID" value="KAA2211777.1"/>
    <property type="molecule type" value="Genomic_DNA"/>
</dbReference>
<reference evidence="12 13" key="1">
    <citation type="journal article" date="2015" name="Int. J. Syst. Evol. Microbiol.">
        <title>Roseomonas oryzae sp. nov., isolated from paddy rhizosphere soil.</title>
        <authorList>
            <person name="Ramaprasad E.V."/>
            <person name="Sasikala Ch."/>
            <person name="Ramana Ch.V."/>
        </authorList>
    </citation>
    <scope>NUCLEOTIDE SEQUENCE [LARGE SCALE GENOMIC DNA]</scope>
    <source>
        <strain evidence="12 13">KCTC 42542</strain>
    </source>
</reference>
<dbReference type="Gene3D" id="3.30.565.10">
    <property type="entry name" value="Histidine kinase-like ATPase, C-terminal domain"/>
    <property type="match status" value="1"/>
</dbReference>
<keyword evidence="8" id="KW-0902">Two-component regulatory system</keyword>
<dbReference type="EC" id="2.7.13.3" evidence="2"/>
<dbReference type="InterPro" id="IPR036890">
    <property type="entry name" value="HATPase_C_sf"/>
</dbReference>
<dbReference type="PANTHER" id="PTHR43065:SF46">
    <property type="entry name" value="C4-DICARBOXYLATE TRANSPORT SENSOR PROTEIN DCTB"/>
    <property type="match status" value="1"/>
</dbReference>
<evidence type="ECO:0000256" key="8">
    <source>
        <dbReference type="ARBA" id="ARBA00023012"/>
    </source>
</evidence>
<keyword evidence="9" id="KW-0812">Transmembrane</keyword>
<evidence type="ECO:0000313" key="12">
    <source>
        <dbReference type="EMBL" id="KAA2211777.1"/>
    </source>
</evidence>
<feature type="signal peptide" evidence="10">
    <location>
        <begin position="1"/>
        <end position="24"/>
    </location>
</feature>
<sequence length="588" mass="63707">MTNLVQQRRRLLTAAIAIPALVFAAAAAWNRAEVLRDGTDAVTRTAIVMHEHAAKVFDTADLILAHVDDRTRTMSREEIAKPETSAFLMRTIAPLRQVVSVWITDADGFMQAGSQPWGNERRILERPFFKAHRDDPGPGTRISSRFVGRATNTASFAVSQQRFSSDGRFAGIIHVALSPEYFENFYKEVVPPFTHAAALARSDGSVLAREPRNPDGQAMVYGEDHPFRAAMRQGEKAGLHRATLANGKEVIFAYRQVGSRPAYVTYAADSEALLHRWRHNLVTYGIVALAASLALILVSQFTLRRIQAERAALRLAATESERRRAMEERLGQTQKMEALGQLAGGVAHDFNNSAAIVLAGLELLQKRHGALLASGGEEVHQLVSGIREGAERGASVTRRLLTFSRREELRARAVDLAKLFEELRAVLAISLPPGLTLLTRLQQGTPRAFVDPGQLRTVLINLVINARDAMAGQGSVTLGAEPVRIAAGQAHPGGLAAGHYVRLYAADTGIGMDKETLERATEPFFTTKPQGQGTGLGLSMAHSFAVQSGGAMGIDSRIGHGTTVSLWLPVAPPADATAPRERQLADSA</sequence>
<proteinExistence type="predicted"/>
<dbReference type="CDD" id="cd00082">
    <property type="entry name" value="HisKA"/>
    <property type="match status" value="1"/>
</dbReference>
<dbReference type="SUPFAM" id="SSF55874">
    <property type="entry name" value="ATPase domain of HSP90 chaperone/DNA topoisomerase II/histidine kinase"/>
    <property type="match status" value="1"/>
</dbReference>
<keyword evidence="3" id="KW-0597">Phosphoprotein</keyword>
<dbReference type="RefSeq" id="WP_149813646.1">
    <property type="nucleotide sequence ID" value="NZ_VUKA01000015.1"/>
</dbReference>
<dbReference type="SMART" id="SM00387">
    <property type="entry name" value="HATPase_c"/>
    <property type="match status" value="1"/>
</dbReference>
<evidence type="ECO:0000256" key="7">
    <source>
        <dbReference type="ARBA" id="ARBA00022840"/>
    </source>
</evidence>
<dbReference type="InterPro" id="IPR036097">
    <property type="entry name" value="HisK_dim/P_sf"/>
</dbReference>
<dbReference type="Proteomes" id="UP000322110">
    <property type="component" value="Unassembled WGS sequence"/>
</dbReference>
<comment type="catalytic activity">
    <reaction evidence="1">
        <text>ATP + protein L-histidine = ADP + protein N-phospho-L-histidine.</text>
        <dbReference type="EC" id="2.7.13.3"/>
    </reaction>
</comment>
<dbReference type="Pfam" id="PF02518">
    <property type="entry name" value="HATPase_c"/>
    <property type="match status" value="1"/>
</dbReference>
<dbReference type="OrthoDB" id="9796100at2"/>
<keyword evidence="5" id="KW-0547">Nucleotide-binding</keyword>
<dbReference type="CDD" id="cd12915">
    <property type="entry name" value="PDC2_DGC_like"/>
    <property type="match status" value="1"/>
</dbReference>
<dbReference type="PROSITE" id="PS50109">
    <property type="entry name" value="HIS_KIN"/>
    <property type="match status" value="1"/>
</dbReference>
<dbReference type="AlphaFoldDB" id="A0A5B2TB85"/>
<dbReference type="GO" id="GO:0000155">
    <property type="term" value="F:phosphorelay sensor kinase activity"/>
    <property type="evidence" value="ECO:0007669"/>
    <property type="project" value="InterPro"/>
</dbReference>
<evidence type="ECO:0000256" key="9">
    <source>
        <dbReference type="SAM" id="Phobius"/>
    </source>
</evidence>
<feature type="chain" id="PRO_5023143567" description="histidine kinase" evidence="10">
    <location>
        <begin position="25"/>
        <end position="588"/>
    </location>
</feature>
<dbReference type="SMART" id="SM00388">
    <property type="entry name" value="HisKA"/>
    <property type="match status" value="1"/>
</dbReference>
<evidence type="ECO:0000313" key="13">
    <source>
        <dbReference type="Proteomes" id="UP000322110"/>
    </source>
</evidence>
<evidence type="ECO:0000256" key="6">
    <source>
        <dbReference type="ARBA" id="ARBA00022777"/>
    </source>
</evidence>
<evidence type="ECO:0000256" key="1">
    <source>
        <dbReference type="ARBA" id="ARBA00000085"/>
    </source>
</evidence>
<keyword evidence="4" id="KW-0808">Transferase</keyword>
<evidence type="ECO:0000256" key="5">
    <source>
        <dbReference type="ARBA" id="ARBA00022741"/>
    </source>
</evidence>
<protein>
    <recommendedName>
        <fullName evidence="2">histidine kinase</fullName>
        <ecNumber evidence="2">2.7.13.3</ecNumber>
    </recommendedName>
</protein>
<keyword evidence="9" id="KW-1133">Transmembrane helix</keyword>
<keyword evidence="10" id="KW-0732">Signal</keyword>
<dbReference type="GO" id="GO:0005524">
    <property type="term" value="F:ATP binding"/>
    <property type="evidence" value="ECO:0007669"/>
    <property type="project" value="UniProtKB-KW"/>
</dbReference>
<evidence type="ECO:0000256" key="2">
    <source>
        <dbReference type="ARBA" id="ARBA00012438"/>
    </source>
</evidence>
<name>A0A5B2TB85_9PROT</name>
<dbReference type="InterPro" id="IPR005467">
    <property type="entry name" value="His_kinase_dom"/>
</dbReference>
<keyword evidence="7" id="KW-0067">ATP-binding</keyword>
<dbReference type="SUPFAM" id="SSF47384">
    <property type="entry name" value="Homodimeric domain of signal transducing histidine kinase"/>
    <property type="match status" value="1"/>
</dbReference>
<dbReference type="InterPro" id="IPR003661">
    <property type="entry name" value="HisK_dim/P_dom"/>
</dbReference>